<proteinExistence type="predicted"/>
<dbReference type="PANTHER" id="PTHR35910">
    <property type="entry name" value="2EXR DOMAIN-CONTAINING PROTEIN"/>
    <property type="match status" value="1"/>
</dbReference>
<dbReference type="Pfam" id="PF20150">
    <property type="entry name" value="2EXR"/>
    <property type="match status" value="1"/>
</dbReference>
<evidence type="ECO:0000313" key="3">
    <source>
        <dbReference type="Proteomes" id="UP000434172"/>
    </source>
</evidence>
<protein>
    <recommendedName>
        <fullName evidence="1">2EXR domain-containing protein</fullName>
    </recommendedName>
</protein>
<comment type="caution">
    <text evidence="2">The sequence shown here is derived from an EMBL/GenBank/DDBJ whole genome shotgun (WGS) entry which is preliminary data.</text>
</comment>
<feature type="domain" description="2EXR" evidence="1">
    <location>
        <begin position="54"/>
        <end position="140"/>
    </location>
</feature>
<evidence type="ECO:0000259" key="1">
    <source>
        <dbReference type="Pfam" id="PF20150"/>
    </source>
</evidence>
<dbReference type="AlphaFoldDB" id="A0A8H3WCA9"/>
<evidence type="ECO:0000313" key="2">
    <source>
        <dbReference type="EMBL" id="KAF0323106.1"/>
    </source>
</evidence>
<dbReference type="PANTHER" id="PTHR35910:SF6">
    <property type="entry name" value="2EXR DOMAIN-CONTAINING PROTEIN"/>
    <property type="match status" value="1"/>
</dbReference>
<dbReference type="Proteomes" id="UP000434172">
    <property type="component" value="Unassembled WGS sequence"/>
</dbReference>
<gene>
    <name evidence="2" type="ORF">GQ607_009650</name>
</gene>
<name>A0A8H3WCA9_9PEZI</name>
<sequence length="331" mass="37554">MSTRDLQLRKIELLEKIARSQRVLERRVDAVEKMVLAHPPPIPSSEEGMTSSSFPQFRRLPPEIRHRIWELAIPVRALRLRRGRGGFIPTLRPPAVAETCREGRAVATAQGVGMVSVTACGKGEAERRCWSWFDGRRDVLELEKWVSLERDEPKGVRELVGRARHVLAPRADATWFKRLFEEAMGLRRVSLKFDTTVTSRCAWDASVVRGVFGSVDTVAILDLEDAGEIGRFKGALGEHWRCPFFCEFDIEGWAREKKTATGVRERGEKWMRGLEGSWMSEVARGWVMAKTKTGTKDGIDVEDEEVRRALSCMPDVRLVRAYLLADVHGSR</sequence>
<dbReference type="EMBL" id="WOWK01000055">
    <property type="protein sequence ID" value="KAF0323106.1"/>
    <property type="molecule type" value="Genomic_DNA"/>
</dbReference>
<accession>A0A8H3WCA9</accession>
<organism evidence="2 3">
    <name type="scientific">Colletotrichum asianum</name>
    <dbReference type="NCBI Taxonomy" id="702518"/>
    <lineage>
        <taxon>Eukaryota</taxon>
        <taxon>Fungi</taxon>
        <taxon>Dikarya</taxon>
        <taxon>Ascomycota</taxon>
        <taxon>Pezizomycotina</taxon>
        <taxon>Sordariomycetes</taxon>
        <taxon>Hypocreomycetidae</taxon>
        <taxon>Glomerellales</taxon>
        <taxon>Glomerellaceae</taxon>
        <taxon>Colletotrichum</taxon>
        <taxon>Colletotrichum gloeosporioides species complex</taxon>
    </lineage>
</organism>
<reference evidence="2 3" key="1">
    <citation type="submission" date="2019-12" db="EMBL/GenBank/DDBJ databases">
        <title>A genome sequence resource for the geographically widespread anthracnose pathogen Colletotrichum asianum.</title>
        <authorList>
            <person name="Meng Y."/>
        </authorList>
    </citation>
    <scope>NUCLEOTIDE SEQUENCE [LARGE SCALE GENOMIC DNA]</scope>
    <source>
        <strain evidence="2 3">ICMP 18580</strain>
    </source>
</reference>
<keyword evidence="3" id="KW-1185">Reference proteome</keyword>
<dbReference type="InterPro" id="IPR045518">
    <property type="entry name" value="2EXR"/>
</dbReference>
<dbReference type="OrthoDB" id="3473305at2759"/>